<accession>A0ABM7WTJ6</accession>
<reference evidence="3" key="1">
    <citation type="journal article" date="2022" name="Int. J. Syst. Evol. Microbiol.">
        <title>Anaeromyxobacter oryzae sp. nov., Anaeromyxobacter diazotrophicus sp. nov. and Anaeromyxobacter paludicola sp. nov., isolated from paddy soils.</title>
        <authorList>
            <person name="Itoh H."/>
            <person name="Xu Z."/>
            <person name="Mise K."/>
            <person name="Masuda Y."/>
            <person name="Ushijima N."/>
            <person name="Hayakawa C."/>
            <person name="Shiratori Y."/>
            <person name="Senoo K."/>
        </authorList>
    </citation>
    <scope>NUCLEOTIDE SEQUENCE [LARGE SCALE GENOMIC DNA]</scope>
    <source>
        <strain evidence="3">Red232</strain>
    </source>
</reference>
<organism evidence="2 3">
    <name type="scientific">Anaeromyxobacter oryzae</name>
    <dbReference type="NCBI Taxonomy" id="2918170"/>
    <lineage>
        <taxon>Bacteria</taxon>
        <taxon>Pseudomonadati</taxon>
        <taxon>Myxococcota</taxon>
        <taxon>Myxococcia</taxon>
        <taxon>Myxococcales</taxon>
        <taxon>Cystobacterineae</taxon>
        <taxon>Anaeromyxobacteraceae</taxon>
        <taxon>Anaeromyxobacter</taxon>
    </lineage>
</organism>
<protein>
    <submittedName>
        <fullName evidence="2">Uncharacterized protein</fullName>
    </submittedName>
</protein>
<feature type="compositionally biased region" description="Basic and acidic residues" evidence="1">
    <location>
        <begin position="1"/>
        <end position="11"/>
    </location>
</feature>
<dbReference type="EMBL" id="AP025591">
    <property type="protein sequence ID" value="BDG02812.1"/>
    <property type="molecule type" value="Genomic_DNA"/>
</dbReference>
<proteinExistence type="predicted"/>
<evidence type="ECO:0000313" key="2">
    <source>
        <dbReference type="EMBL" id="BDG02812.1"/>
    </source>
</evidence>
<keyword evidence="3" id="KW-1185">Reference proteome</keyword>
<name>A0ABM7WTJ6_9BACT</name>
<dbReference type="Proteomes" id="UP001162891">
    <property type="component" value="Chromosome"/>
</dbReference>
<gene>
    <name evidence="2" type="ORF">AMOR_18080</name>
</gene>
<dbReference type="RefSeq" id="WP_248360499.1">
    <property type="nucleotide sequence ID" value="NZ_AP025591.1"/>
</dbReference>
<evidence type="ECO:0000256" key="1">
    <source>
        <dbReference type="SAM" id="MobiDB-lite"/>
    </source>
</evidence>
<feature type="compositionally biased region" description="Basic and acidic residues" evidence="1">
    <location>
        <begin position="24"/>
        <end position="48"/>
    </location>
</feature>
<feature type="compositionally biased region" description="Polar residues" evidence="1">
    <location>
        <begin position="12"/>
        <end position="23"/>
    </location>
</feature>
<sequence length="48" mass="5533">MPDTNEKKEPTPNDQRATVMNPNSREHALDAENRRKQAEENKAASKRK</sequence>
<evidence type="ECO:0000313" key="3">
    <source>
        <dbReference type="Proteomes" id="UP001162891"/>
    </source>
</evidence>
<feature type="region of interest" description="Disordered" evidence="1">
    <location>
        <begin position="1"/>
        <end position="48"/>
    </location>
</feature>